<comment type="cofactor">
    <cofactor evidence="1">
        <name>a divalent metal cation</name>
        <dbReference type="ChEBI" id="CHEBI:60240"/>
    </cofactor>
</comment>
<evidence type="ECO:0000256" key="1">
    <source>
        <dbReference type="ARBA" id="ARBA00001968"/>
    </source>
</evidence>
<evidence type="ECO:0000313" key="5">
    <source>
        <dbReference type="Proteomes" id="UP000792457"/>
    </source>
</evidence>
<accession>A0A8K0KI53</accession>
<dbReference type="InterPro" id="IPR027806">
    <property type="entry name" value="HARBI1_dom"/>
</dbReference>
<dbReference type="Pfam" id="PF13359">
    <property type="entry name" value="DDE_Tnp_4"/>
    <property type="match status" value="1"/>
</dbReference>
<feature type="domain" description="DDE Tnp4" evidence="3">
    <location>
        <begin position="42"/>
        <end position="143"/>
    </location>
</feature>
<sequence length="149" mass="17242">MYISRAKLSSSVAEVFWRYGCDVDIYVRFMEKSGFPRVIGAVDGTHIAIVPPVREREHDFANRKGFKSQNVQILSVCVYDLEILSLNALHAHIWRMSKLYQYMRRSYEEGDQHHWLLGDSGYPLQPCLMTLISNSPPGSPEEIYNAHHR</sequence>
<dbReference type="OrthoDB" id="6509413at2759"/>
<name>A0A8K0KI53_LADFU</name>
<gene>
    <name evidence="4" type="ORF">J437_LFUL010952</name>
</gene>
<dbReference type="GO" id="GO:0046872">
    <property type="term" value="F:metal ion binding"/>
    <property type="evidence" value="ECO:0007669"/>
    <property type="project" value="UniProtKB-KW"/>
</dbReference>
<keyword evidence="5" id="KW-1185">Reference proteome</keyword>
<reference evidence="4" key="1">
    <citation type="submission" date="2013-04" db="EMBL/GenBank/DDBJ databases">
        <authorList>
            <person name="Qu J."/>
            <person name="Murali S.C."/>
            <person name="Bandaranaike D."/>
            <person name="Bellair M."/>
            <person name="Blankenburg K."/>
            <person name="Chao H."/>
            <person name="Dinh H."/>
            <person name="Doddapaneni H."/>
            <person name="Downs B."/>
            <person name="Dugan-Rocha S."/>
            <person name="Elkadiri S."/>
            <person name="Gnanaolivu R.D."/>
            <person name="Hernandez B."/>
            <person name="Javaid M."/>
            <person name="Jayaseelan J.C."/>
            <person name="Lee S."/>
            <person name="Li M."/>
            <person name="Ming W."/>
            <person name="Munidasa M."/>
            <person name="Muniz J."/>
            <person name="Nguyen L."/>
            <person name="Ongeri F."/>
            <person name="Osuji N."/>
            <person name="Pu L.-L."/>
            <person name="Puazo M."/>
            <person name="Qu C."/>
            <person name="Quiroz J."/>
            <person name="Raj R."/>
            <person name="Weissenberger G."/>
            <person name="Xin Y."/>
            <person name="Zou X."/>
            <person name="Han Y."/>
            <person name="Richards S."/>
            <person name="Worley K."/>
            <person name="Muzny D."/>
            <person name="Gibbs R."/>
        </authorList>
    </citation>
    <scope>NUCLEOTIDE SEQUENCE</scope>
    <source>
        <strain evidence="4">Sampled in the wild</strain>
    </source>
</reference>
<organism evidence="4 5">
    <name type="scientific">Ladona fulva</name>
    <name type="common">Scarce chaser dragonfly</name>
    <name type="synonym">Libellula fulva</name>
    <dbReference type="NCBI Taxonomy" id="123851"/>
    <lineage>
        <taxon>Eukaryota</taxon>
        <taxon>Metazoa</taxon>
        <taxon>Ecdysozoa</taxon>
        <taxon>Arthropoda</taxon>
        <taxon>Hexapoda</taxon>
        <taxon>Insecta</taxon>
        <taxon>Pterygota</taxon>
        <taxon>Palaeoptera</taxon>
        <taxon>Odonata</taxon>
        <taxon>Epiprocta</taxon>
        <taxon>Anisoptera</taxon>
        <taxon>Libelluloidea</taxon>
        <taxon>Libellulidae</taxon>
        <taxon>Ladona</taxon>
    </lineage>
</organism>
<dbReference type="Proteomes" id="UP000792457">
    <property type="component" value="Unassembled WGS sequence"/>
</dbReference>
<comment type="caution">
    <text evidence="4">The sequence shown here is derived from an EMBL/GenBank/DDBJ whole genome shotgun (WGS) entry which is preliminary data.</text>
</comment>
<protein>
    <recommendedName>
        <fullName evidence="3">DDE Tnp4 domain-containing protein</fullName>
    </recommendedName>
</protein>
<evidence type="ECO:0000313" key="4">
    <source>
        <dbReference type="EMBL" id="KAG8234105.1"/>
    </source>
</evidence>
<dbReference type="AlphaFoldDB" id="A0A8K0KI53"/>
<dbReference type="EMBL" id="KZ308780">
    <property type="protein sequence ID" value="KAG8234105.1"/>
    <property type="molecule type" value="Genomic_DNA"/>
</dbReference>
<evidence type="ECO:0000259" key="3">
    <source>
        <dbReference type="Pfam" id="PF13359"/>
    </source>
</evidence>
<reference evidence="4" key="2">
    <citation type="submission" date="2017-10" db="EMBL/GenBank/DDBJ databases">
        <title>Ladona fulva Genome sequencing and assembly.</title>
        <authorList>
            <person name="Murali S."/>
            <person name="Richards S."/>
            <person name="Bandaranaike D."/>
            <person name="Bellair M."/>
            <person name="Blankenburg K."/>
            <person name="Chao H."/>
            <person name="Dinh H."/>
            <person name="Doddapaneni H."/>
            <person name="Dugan-Rocha S."/>
            <person name="Elkadiri S."/>
            <person name="Gnanaolivu R."/>
            <person name="Hernandez B."/>
            <person name="Skinner E."/>
            <person name="Javaid M."/>
            <person name="Lee S."/>
            <person name="Li M."/>
            <person name="Ming W."/>
            <person name="Munidasa M."/>
            <person name="Muniz J."/>
            <person name="Nguyen L."/>
            <person name="Hughes D."/>
            <person name="Osuji N."/>
            <person name="Pu L.-L."/>
            <person name="Puazo M."/>
            <person name="Qu C."/>
            <person name="Quiroz J."/>
            <person name="Raj R."/>
            <person name="Weissenberger G."/>
            <person name="Xin Y."/>
            <person name="Zou X."/>
            <person name="Han Y."/>
            <person name="Worley K."/>
            <person name="Muzny D."/>
            <person name="Gibbs R."/>
        </authorList>
    </citation>
    <scope>NUCLEOTIDE SEQUENCE</scope>
    <source>
        <strain evidence="4">Sampled in the wild</strain>
    </source>
</reference>
<evidence type="ECO:0000256" key="2">
    <source>
        <dbReference type="ARBA" id="ARBA00022723"/>
    </source>
</evidence>
<keyword evidence="2" id="KW-0479">Metal-binding</keyword>
<proteinExistence type="predicted"/>